<dbReference type="InterPro" id="IPR016181">
    <property type="entry name" value="Acyl_CoA_acyltransferase"/>
</dbReference>
<protein>
    <submittedName>
        <fullName evidence="2">Acetyltransferase</fullName>
    </submittedName>
</protein>
<keyword evidence="2" id="KW-0808">Transferase</keyword>
<dbReference type="SUPFAM" id="SSF55729">
    <property type="entry name" value="Acyl-CoA N-acyltransferases (Nat)"/>
    <property type="match status" value="1"/>
</dbReference>
<dbReference type="GO" id="GO:0016747">
    <property type="term" value="F:acyltransferase activity, transferring groups other than amino-acyl groups"/>
    <property type="evidence" value="ECO:0007669"/>
    <property type="project" value="InterPro"/>
</dbReference>
<dbReference type="Gene3D" id="3.40.630.30">
    <property type="match status" value="1"/>
</dbReference>
<dbReference type="CDD" id="cd04301">
    <property type="entry name" value="NAT_SF"/>
    <property type="match status" value="1"/>
</dbReference>
<dbReference type="PROSITE" id="PS51186">
    <property type="entry name" value="GNAT"/>
    <property type="match status" value="1"/>
</dbReference>
<evidence type="ECO:0000313" key="2">
    <source>
        <dbReference type="EMBL" id="KJY84399.1"/>
    </source>
</evidence>
<dbReference type="EMBL" id="JXXV01000008">
    <property type="protein sequence ID" value="KJY84399.1"/>
    <property type="molecule type" value="Genomic_DNA"/>
</dbReference>
<reference evidence="2 3" key="1">
    <citation type="journal article" date="2015" name="BMC Genomics">
        <title>Genome mining reveals unlocked bioactive potential of marine Gram-negative bacteria.</title>
        <authorList>
            <person name="Machado H."/>
            <person name="Sonnenschein E.C."/>
            <person name="Melchiorsen J."/>
            <person name="Gram L."/>
        </authorList>
    </citation>
    <scope>NUCLEOTIDE SEQUENCE [LARGE SCALE GENOMIC DNA]</scope>
    <source>
        <strain evidence="2 3">S2757</strain>
    </source>
</reference>
<dbReference type="PATRIC" id="fig|579748.3.peg.874"/>
<organism evidence="2 3">
    <name type="scientific">Vibrio galatheae</name>
    <dbReference type="NCBI Taxonomy" id="579748"/>
    <lineage>
        <taxon>Bacteria</taxon>
        <taxon>Pseudomonadati</taxon>
        <taxon>Pseudomonadota</taxon>
        <taxon>Gammaproteobacteria</taxon>
        <taxon>Vibrionales</taxon>
        <taxon>Vibrionaceae</taxon>
        <taxon>Vibrio</taxon>
    </lineage>
</organism>
<dbReference type="AlphaFoldDB" id="A0A0F4NNF1"/>
<evidence type="ECO:0000313" key="3">
    <source>
        <dbReference type="Proteomes" id="UP000033673"/>
    </source>
</evidence>
<gene>
    <name evidence="2" type="ORF">TW81_04260</name>
</gene>
<dbReference type="OrthoDB" id="9812289at2"/>
<evidence type="ECO:0000259" key="1">
    <source>
        <dbReference type="PROSITE" id="PS51186"/>
    </source>
</evidence>
<name>A0A0F4NNF1_9VIBR</name>
<accession>A0A0F4NNF1</accession>
<proteinExistence type="predicted"/>
<dbReference type="STRING" id="579748.TW81_04260"/>
<sequence>MSVTYRLGTLAECVQVVEQITEFAHKETVESLSARLAEKDRSLIQIAQQGEHLLGFKIGYQIDSSTFYSWFGGVTPLARKKGVAQKLLDIQEAWALEQGCKQLKVKSRNQFPAMLSLLIKNGYIIENYEKKEPLIDSRIHFVKPLEQCHKN</sequence>
<dbReference type="Proteomes" id="UP000033673">
    <property type="component" value="Unassembled WGS sequence"/>
</dbReference>
<keyword evidence="3" id="KW-1185">Reference proteome</keyword>
<dbReference type="InterPro" id="IPR000182">
    <property type="entry name" value="GNAT_dom"/>
</dbReference>
<comment type="caution">
    <text evidence="2">The sequence shown here is derived from an EMBL/GenBank/DDBJ whole genome shotgun (WGS) entry which is preliminary data.</text>
</comment>
<dbReference type="RefSeq" id="WP_045954491.1">
    <property type="nucleotide sequence ID" value="NZ_JXXV01000008.1"/>
</dbReference>
<dbReference type="Pfam" id="PF00583">
    <property type="entry name" value="Acetyltransf_1"/>
    <property type="match status" value="1"/>
</dbReference>
<feature type="domain" description="N-acetyltransferase" evidence="1">
    <location>
        <begin position="3"/>
        <end position="146"/>
    </location>
</feature>